<dbReference type="GO" id="GO:0000978">
    <property type="term" value="F:RNA polymerase II cis-regulatory region sequence-specific DNA binding"/>
    <property type="evidence" value="ECO:0007669"/>
    <property type="project" value="TreeGrafter"/>
</dbReference>
<evidence type="ECO:0000256" key="6">
    <source>
        <dbReference type="SAM" id="MobiDB-lite"/>
    </source>
</evidence>
<dbReference type="AlphaFoldDB" id="A0A4Y7QL87"/>
<evidence type="ECO:0000313" key="8">
    <source>
        <dbReference type="EMBL" id="TDL28136.1"/>
    </source>
</evidence>
<evidence type="ECO:0000259" key="7">
    <source>
        <dbReference type="PROSITE" id="PS50888"/>
    </source>
</evidence>
<evidence type="ECO:0000256" key="3">
    <source>
        <dbReference type="ARBA" id="ARBA00023125"/>
    </source>
</evidence>
<comment type="subcellular location">
    <subcellularLocation>
        <location evidence="1">Nucleus</location>
    </subcellularLocation>
</comment>
<dbReference type="SMART" id="SM00353">
    <property type="entry name" value="HLH"/>
    <property type="match status" value="1"/>
</dbReference>
<evidence type="ECO:0000256" key="5">
    <source>
        <dbReference type="ARBA" id="ARBA00023242"/>
    </source>
</evidence>
<dbReference type="PANTHER" id="PTHR15741">
    <property type="entry name" value="BASIC HELIX-LOOP-HELIX ZIP TRANSCRIPTION FACTOR"/>
    <property type="match status" value="1"/>
</dbReference>
<keyword evidence="2" id="KW-0805">Transcription regulation</keyword>
<dbReference type="VEuPathDB" id="FungiDB:BD410DRAFT_835375"/>
<dbReference type="STRING" id="50990.A0A4Y7QL87"/>
<dbReference type="InterPro" id="IPR011598">
    <property type="entry name" value="bHLH_dom"/>
</dbReference>
<dbReference type="InterPro" id="IPR052207">
    <property type="entry name" value="Max-like/E-box_TFs"/>
</dbReference>
<dbReference type="Proteomes" id="UP000294933">
    <property type="component" value="Unassembled WGS sequence"/>
</dbReference>
<organism evidence="8 9">
    <name type="scientific">Rickenella mellea</name>
    <dbReference type="NCBI Taxonomy" id="50990"/>
    <lineage>
        <taxon>Eukaryota</taxon>
        <taxon>Fungi</taxon>
        <taxon>Dikarya</taxon>
        <taxon>Basidiomycota</taxon>
        <taxon>Agaricomycotina</taxon>
        <taxon>Agaricomycetes</taxon>
        <taxon>Hymenochaetales</taxon>
        <taxon>Rickenellaceae</taxon>
        <taxon>Rickenella</taxon>
    </lineage>
</organism>
<proteinExistence type="predicted"/>
<dbReference type="PROSITE" id="PS50888">
    <property type="entry name" value="BHLH"/>
    <property type="match status" value="1"/>
</dbReference>
<keyword evidence="5" id="KW-0539">Nucleus</keyword>
<evidence type="ECO:0000256" key="4">
    <source>
        <dbReference type="ARBA" id="ARBA00023163"/>
    </source>
</evidence>
<evidence type="ECO:0000256" key="2">
    <source>
        <dbReference type="ARBA" id="ARBA00023015"/>
    </source>
</evidence>
<keyword evidence="9" id="KW-1185">Reference proteome</keyword>
<dbReference type="OrthoDB" id="5778525at2759"/>
<reference evidence="8 9" key="1">
    <citation type="submission" date="2018-06" db="EMBL/GenBank/DDBJ databases">
        <title>A transcriptomic atlas of mushroom development highlights an independent origin of complex multicellularity.</title>
        <authorList>
            <consortium name="DOE Joint Genome Institute"/>
            <person name="Krizsan K."/>
            <person name="Almasi E."/>
            <person name="Merenyi Z."/>
            <person name="Sahu N."/>
            <person name="Viragh M."/>
            <person name="Koszo T."/>
            <person name="Mondo S."/>
            <person name="Kiss B."/>
            <person name="Balint B."/>
            <person name="Kues U."/>
            <person name="Barry K."/>
            <person name="Hegedus J.C."/>
            <person name="Henrissat B."/>
            <person name="Johnson J."/>
            <person name="Lipzen A."/>
            <person name="Ohm R."/>
            <person name="Nagy I."/>
            <person name="Pangilinan J."/>
            <person name="Yan J."/>
            <person name="Xiong Y."/>
            <person name="Grigoriev I.V."/>
            <person name="Hibbett D.S."/>
            <person name="Nagy L.G."/>
        </authorList>
    </citation>
    <scope>NUCLEOTIDE SEQUENCE [LARGE SCALE GENOMIC DNA]</scope>
    <source>
        <strain evidence="8 9">SZMC22713</strain>
    </source>
</reference>
<dbReference type="InterPro" id="IPR036638">
    <property type="entry name" value="HLH_DNA-bd_sf"/>
</dbReference>
<dbReference type="GO" id="GO:0005634">
    <property type="term" value="C:nucleus"/>
    <property type="evidence" value="ECO:0007669"/>
    <property type="project" value="UniProtKB-SubCell"/>
</dbReference>
<feature type="domain" description="BHLH" evidence="7">
    <location>
        <begin position="199"/>
        <end position="249"/>
    </location>
</feature>
<gene>
    <name evidence="8" type="ORF">BD410DRAFT_835375</name>
</gene>
<keyword evidence="3" id="KW-0238">DNA-binding</keyword>
<evidence type="ECO:0000256" key="1">
    <source>
        <dbReference type="ARBA" id="ARBA00004123"/>
    </source>
</evidence>
<dbReference type="SUPFAM" id="SSF47459">
    <property type="entry name" value="HLH, helix-loop-helix DNA-binding domain"/>
    <property type="match status" value="1"/>
</dbReference>
<accession>A0A4Y7QL87</accession>
<keyword evidence="4" id="KW-0804">Transcription</keyword>
<dbReference type="PANTHER" id="PTHR15741:SF27">
    <property type="entry name" value="TRANSCRIPTION FACTOR AP-4"/>
    <property type="match status" value="1"/>
</dbReference>
<dbReference type="GO" id="GO:0046983">
    <property type="term" value="F:protein dimerization activity"/>
    <property type="evidence" value="ECO:0007669"/>
    <property type="project" value="InterPro"/>
</dbReference>
<feature type="region of interest" description="Disordered" evidence="6">
    <location>
        <begin position="90"/>
        <end position="202"/>
    </location>
</feature>
<dbReference type="EMBL" id="ML170158">
    <property type="protein sequence ID" value="TDL28136.1"/>
    <property type="molecule type" value="Genomic_DNA"/>
</dbReference>
<protein>
    <recommendedName>
        <fullName evidence="7">BHLH domain-containing protein</fullName>
    </recommendedName>
</protein>
<dbReference type="GO" id="GO:0000981">
    <property type="term" value="F:DNA-binding transcription factor activity, RNA polymerase II-specific"/>
    <property type="evidence" value="ECO:0007669"/>
    <property type="project" value="TreeGrafter"/>
</dbReference>
<dbReference type="Gene3D" id="4.10.280.10">
    <property type="entry name" value="Helix-loop-helix DNA-binding domain"/>
    <property type="match status" value="1"/>
</dbReference>
<dbReference type="Pfam" id="PF00010">
    <property type="entry name" value="HLH"/>
    <property type="match status" value="1"/>
</dbReference>
<sequence>MAASQIASHIEPFDVLDRPKSPSFAMDTSSPNFHYDAYGGFDYLQFPHSPFNVSSIPLPDAGSSPRLTFDSLNLAAGLPDYSYSSGASFTTGSPARPFTPPDSICPPALTHLSGGELSSDGMQSGRRSRNSVDAGSPGSTHAPLPTPRNHRFNPMAATRGSTRERKRRAPKDDFGSDDEDEEFQPSSSNAAGSDVRREEIRRQRIESEQRRRDELREGYRRLKDVLPVSNQKSSKVSLLDRATTHVKYLEVTQTQLQARLNQAEMETQRLRALNEALMLSTAEHRHNAAVAAAQQQQQQVGSY</sequence>
<name>A0A4Y7QL87_9AGAM</name>
<evidence type="ECO:0000313" key="9">
    <source>
        <dbReference type="Proteomes" id="UP000294933"/>
    </source>
</evidence>